<reference evidence="1 2" key="2">
    <citation type="journal article" date="2010" name="J Osaka Dent Univ">
        <title>Isolation and identification of Rothia mucilaginosa from persistent apical periodontitis lesions.</title>
        <authorList>
            <person name="Yamane K."/>
            <person name="Yoshida M."/>
            <person name="Fujihira T."/>
            <person name="Baba T."/>
            <person name="Tsuji N."/>
            <person name="Hayashi H."/>
            <person name="Sugimori C."/>
            <person name="Yamanaka T."/>
            <person name="Mashimo C."/>
            <person name="Nambu T."/>
            <person name="Kawai H."/>
            <person name="Fukushima H."/>
        </authorList>
    </citation>
    <scope>NUCLEOTIDE SEQUENCE [LARGE SCALE GENOMIC DNA]</scope>
    <source>
        <strain evidence="1 2">DY-18</strain>
    </source>
</reference>
<proteinExistence type="predicted"/>
<organism evidence="1 2">
    <name type="scientific">Rothia mucilaginosa (strain DY-18)</name>
    <name type="common">Stomatococcus mucilaginosus</name>
    <dbReference type="NCBI Taxonomy" id="680646"/>
    <lineage>
        <taxon>Bacteria</taxon>
        <taxon>Bacillati</taxon>
        <taxon>Actinomycetota</taxon>
        <taxon>Actinomycetes</taxon>
        <taxon>Micrococcales</taxon>
        <taxon>Micrococcaceae</taxon>
        <taxon>Rothia</taxon>
    </lineage>
</organism>
<reference evidence="2" key="1">
    <citation type="submission" date="2009-07" db="EMBL/GenBank/DDBJ databases">
        <title>Complete genome sequence of Rothia mucilaginosa DJ.</title>
        <authorList>
            <person name="Yamane K."/>
            <person name="Nambu T."/>
            <person name="Mashimo C."/>
            <person name="Sugimori C."/>
            <person name="Yamanaka T."/>
            <person name="Leung K."/>
            <person name="Fukushima H."/>
        </authorList>
    </citation>
    <scope>NUCLEOTIDE SEQUENCE [LARGE SCALE GENOMIC DNA]</scope>
    <source>
        <strain evidence="2">DY-18</strain>
    </source>
</reference>
<dbReference type="EMBL" id="AP011540">
    <property type="protein sequence ID" value="BAI64597.1"/>
    <property type="molecule type" value="Genomic_DNA"/>
</dbReference>
<gene>
    <name evidence="1" type="ordered locus">RMDY18_07650</name>
</gene>
<dbReference type="Proteomes" id="UP000001883">
    <property type="component" value="Chromosome"/>
</dbReference>
<dbReference type="KEGG" id="rmu:RMDY18_07650"/>
<dbReference type="AlphaFoldDB" id="D2NSH1"/>
<name>D2NSH1_ROTMD</name>
<protein>
    <submittedName>
        <fullName evidence="1">Uncharacterized protein</fullName>
    </submittedName>
</protein>
<dbReference type="eggNOG" id="ENOG5033XNX">
    <property type="taxonomic scope" value="Bacteria"/>
</dbReference>
<evidence type="ECO:0000313" key="2">
    <source>
        <dbReference type="Proteomes" id="UP000001883"/>
    </source>
</evidence>
<keyword evidence="2" id="KW-1185">Reference proteome</keyword>
<reference evidence="1 2" key="3">
    <citation type="journal article" date="2010" name="Sequencing">
        <title>Complete Genome Sequence of Rothia mucilaginosa DY-18: A Clinical Isolate with Dense Meshwork-Like Structures from a Persistent Apical Periodontitis Lesion.</title>
        <authorList>
            <person name="Yamane K."/>
            <person name="Nambu T."/>
            <person name="Yamanaka T."/>
            <person name="Mashimo C."/>
            <person name="Sugimori C."/>
            <person name="Leung K.-P."/>
            <person name="Fukushima H."/>
        </authorList>
    </citation>
    <scope>NUCLEOTIDE SEQUENCE [LARGE SCALE GENOMIC DNA]</scope>
    <source>
        <strain evidence="1 2">DY-18</strain>
    </source>
</reference>
<accession>D2NSH1</accession>
<sequence length="388" mass="38761">MFLPGFPSVFIQRSCCHERVLAGQVLTEACEHVRANLIGSAHGGAVFAHICFDGVLNAGCGCIVAEVAQQHGTSEDCGGGVCLVLAGDVRCGAVYGLEHGGELANGVDVAACRVADTAGDCTCEVGDDVAEEVVGDDHVEAGGVGDHEDGGRVNVQVVGLNLGEFGRDFGEVAVVEAAGVGEHVGLVHEGDLLAAGGCQLEGVAHQALHTVCGVERDLGGDFVGGAAADDAAVADVGAFGAFTHDDEVDVAGVGERRDCAGVQAGGAQVDVVVEGEAQLQEHFAFDEAGGDLAAARVCTDGAEEDRVVLLEGFHGGVGQGFTGFQPVLGAELVVGGGYGDVFELAGAGEDALGFGNDFGADAVAGDDGEVDATCFSHASTVIRAAGGR</sequence>
<dbReference type="HOGENOM" id="CLU_059931_0_0_11"/>
<evidence type="ECO:0000313" key="1">
    <source>
        <dbReference type="EMBL" id="BAI64597.1"/>
    </source>
</evidence>